<evidence type="ECO:0000256" key="6">
    <source>
        <dbReference type="ARBA" id="ARBA00022958"/>
    </source>
</evidence>
<keyword evidence="6" id="KW-0630">Potassium</keyword>
<keyword evidence="5 10" id="KW-0812">Transmembrane</keyword>
<dbReference type="InterPro" id="IPR006153">
    <property type="entry name" value="Cation/H_exchanger_TM"/>
</dbReference>
<evidence type="ECO:0000256" key="4">
    <source>
        <dbReference type="ARBA" id="ARBA00022538"/>
    </source>
</evidence>
<dbReference type="OrthoDB" id="9781411at2"/>
<feature type="transmembrane region" description="Helical" evidence="10">
    <location>
        <begin position="54"/>
        <end position="71"/>
    </location>
</feature>
<dbReference type="Gene3D" id="1.20.1530.20">
    <property type="match status" value="1"/>
</dbReference>
<dbReference type="GO" id="GO:0006813">
    <property type="term" value="P:potassium ion transport"/>
    <property type="evidence" value="ECO:0007669"/>
    <property type="project" value="UniProtKB-KW"/>
</dbReference>
<dbReference type="KEGG" id="caj:CIG1485E_1104"/>
<feature type="transmembrane region" description="Helical" evidence="10">
    <location>
        <begin position="83"/>
        <end position="106"/>
    </location>
</feature>
<dbReference type="PROSITE" id="PS51201">
    <property type="entry name" value="RCK_N"/>
    <property type="match status" value="1"/>
</dbReference>
<dbReference type="InterPro" id="IPR038770">
    <property type="entry name" value="Na+/solute_symporter_sf"/>
</dbReference>
<dbReference type="STRING" id="1244531.CIG2463D_1196"/>
<dbReference type="Proteomes" id="UP000028486">
    <property type="component" value="Chromosome"/>
</dbReference>
<accession>A0A076FGL3</accession>
<feature type="domain" description="RCK N-terminal" evidence="11">
    <location>
        <begin position="399"/>
        <end position="516"/>
    </location>
</feature>
<evidence type="ECO:0000256" key="3">
    <source>
        <dbReference type="ARBA" id="ARBA00022449"/>
    </source>
</evidence>
<feature type="transmembrane region" description="Helical" evidence="10">
    <location>
        <begin position="293"/>
        <end position="316"/>
    </location>
</feature>
<dbReference type="eggNOG" id="COG1226">
    <property type="taxonomic scope" value="Bacteria"/>
</dbReference>
<keyword evidence="13" id="KW-1185">Reference proteome</keyword>
<evidence type="ECO:0000256" key="9">
    <source>
        <dbReference type="ARBA" id="ARBA00023136"/>
    </source>
</evidence>
<feature type="transmembrane region" description="Helical" evidence="10">
    <location>
        <begin position="29"/>
        <end position="48"/>
    </location>
</feature>
<evidence type="ECO:0000256" key="8">
    <source>
        <dbReference type="ARBA" id="ARBA00023065"/>
    </source>
</evidence>
<dbReference type="GO" id="GO:0005886">
    <property type="term" value="C:plasma membrane"/>
    <property type="evidence" value="ECO:0007669"/>
    <property type="project" value="TreeGrafter"/>
</dbReference>
<evidence type="ECO:0000313" key="13">
    <source>
        <dbReference type="Proteomes" id="UP000028486"/>
    </source>
</evidence>
<dbReference type="PANTHER" id="PTHR46157:SF4">
    <property type="entry name" value="K(+) EFFLUX ANTIPORTER 3, CHLOROPLASTIC"/>
    <property type="match status" value="1"/>
</dbReference>
<dbReference type="HOGENOM" id="CLU_005126_9_0_7"/>
<feature type="transmembrane region" description="Helical" evidence="10">
    <location>
        <begin position="184"/>
        <end position="208"/>
    </location>
</feature>
<keyword evidence="2" id="KW-0813">Transport</keyword>
<organism evidence="12 13">
    <name type="scientific">Campylobacter iguaniorum</name>
    <dbReference type="NCBI Taxonomy" id="1244531"/>
    <lineage>
        <taxon>Bacteria</taxon>
        <taxon>Pseudomonadati</taxon>
        <taxon>Campylobacterota</taxon>
        <taxon>Epsilonproteobacteria</taxon>
        <taxon>Campylobacterales</taxon>
        <taxon>Campylobacteraceae</taxon>
        <taxon>Campylobacter</taxon>
    </lineage>
</organism>
<dbReference type="InterPro" id="IPR036291">
    <property type="entry name" value="NAD(P)-bd_dom_sf"/>
</dbReference>
<evidence type="ECO:0000256" key="7">
    <source>
        <dbReference type="ARBA" id="ARBA00022989"/>
    </source>
</evidence>
<feature type="transmembrane region" description="Helical" evidence="10">
    <location>
        <begin position="268"/>
        <end position="287"/>
    </location>
</feature>
<protein>
    <submittedName>
        <fullName evidence="12">K+/H+ antiporter</fullName>
    </submittedName>
</protein>
<dbReference type="Pfam" id="PF02254">
    <property type="entry name" value="TrkA_N"/>
    <property type="match status" value="1"/>
</dbReference>
<evidence type="ECO:0000256" key="5">
    <source>
        <dbReference type="ARBA" id="ARBA00022692"/>
    </source>
</evidence>
<dbReference type="Gene3D" id="3.40.50.720">
    <property type="entry name" value="NAD(P)-binding Rossmann-like Domain"/>
    <property type="match status" value="1"/>
</dbReference>
<dbReference type="EMBL" id="CP009043">
    <property type="protein sequence ID" value="AII14939.1"/>
    <property type="molecule type" value="Genomic_DNA"/>
</dbReference>
<feature type="transmembrane region" description="Helical" evidence="10">
    <location>
        <begin position="328"/>
        <end position="346"/>
    </location>
</feature>
<evidence type="ECO:0000256" key="1">
    <source>
        <dbReference type="ARBA" id="ARBA00004141"/>
    </source>
</evidence>
<comment type="subcellular location">
    <subcellularLocation>
        <location evidence="1">Membrane</location>
        <topology evidence="1">Multi-pass membrane protein</topology>
    </subcellularLocation>
</comment>
<proteinExistence type="predicted"/>
<dbReference type="RefSeq" id="WP_038454524.1">
    <property type="nucleotide sequence ID" value="NZ_CP009043.1"/>
</dbReference>
<feature type="transmembrane region" description="Helical" evidence="10">
    <location>
        <begin position="112"/>
        <end position="133"/>
    </location>
</feature>
<sequence length="541" mass="60353">MEHFLVLFLIATAFAVVLNVFFKRFEIPTIIGYIVTGVFIAQIFGLSYDTDLTHIAEFGIVFLMFTIGLEFSFKHLMSMKREVFLNGIIQVVITGTIFSLLAQYAFDIGQKTAIIIGFALALSSTAIVLKTLNDNGDITQIYGRKALGILLFQDLAVIPLLLMIDIFSSKTSSIEDLLVTTMTSAVIVIILLYFIGKYVFNLVLYFVVKTNSQEIFITTILFTVVGSSFLAHYFGFSYSLGAFIAGMLIAETQYKHQIEADLIPFRDLLLGLFFITVGMQINFEIIFKNLFVVLIILVDVMVVKVAVVYALLLLFIKKRVAIKTALSICQVGEFALAIFSLLNVNNMLNNEISQILTAVVIISMVITPFILKNLGKIADKLEEDAGVDLFEQIKPDSINGHFIICGYGRLGQEVVNRLKTQGMPYLVLESDLTAVQLGRSRGENVFFGNATQKVTLEKACVQTCAAVILTVSNEQKLEMIANAIKDLGYPVNTVIRFTGTEEKQLYSNFGDNFHLIREERAVARVLIHEALQCRIDKNIQD</sequence>
<evidence type="ECO:0000256" key="10">
    <source>
        <dbReference type="SAM" id="Phobius"/>
    </source>
</evidence>
<dbReference type="SUPFAM" id="SSF51735">
    <property type="entry name" value="NAD(P)-binding Rossmann-fold domains"/>
    <property type="match status" value="1"/>
</dbReference>
<keyword evidence="7 10" id="KW-1133">Transmembrane helix</keyword>
<dbReference type="GO" id="GO:0015297">
    <property type="term" value="F:antiporter activity"/>
    <property type="evidence" value="ECO:0007669"/>
    <property type="project" value="UniProtKB-KW"/>
</dbReference>
<feature type="transmembrane region" description="Helical" evidence="10">
    <location>
        <begin position="145"/>
        <end position="164"/>
    </location>
</feature>
<keyword evidence="9 10" id="KW-0472">Membrane</keyword>
<dbReference type="GO" id="GO:1902600">
    <property type="term" value="P:proton transmembrane transport"/>
    <property type="evidence" value="ECO:0007669"/>
    <property type="project" value="InterPro"/>
</dbReference>
<feature type="transmembrane region" description="Helical" evidence="10">
    <location>
        <begin position="6"/>
        <end position="22"/>
    </location>
</feature>
<dbReference type="AlphaFoldDB" id="A0A076FGL3"/>
<name>A0A076FGL3_9BACT</name>
<dbReference type="eggNOG" id="COG0475">
    <property type="taxonomic scope" value="Bacteria"/>
</dbReference>
<gene>
    <name evidence="12" type="ORF">CIG1485E_1104</name>
</gene>
<keyword evidence="3" id="KW-0050">Antiport</keyword>
<dbReference type="InterPro" id="IPR003148">
    <property type="entry name" value="RCK_N"/>
</dbReference>
<evidence type="ECO:0000259" key="11">
    <source>
        <dbReference type="PROSITE" id="PS51201"/>
    </source>
</evidence>
<reference evidence="13" key="1">
    <citation type="journal article" date="2014" name="Genome Announc.">
        <title>Complete Genome Sequence of Campylobacter iguaniorum Strain 1485ET, Isolated from a Bearded Dragon (Pogona vitticeps).</title>
        <authorList>
            <person name="Gilbert M.J."/>
            <person name="Miller W.G."/>
            <person name="Yee E."/>
            <person name="Kik M."/>
            <person name="Wagenaar J.A."/>
            <person name="Duim B."/>
        </authorList>
    </citation>
    <scope>NUCLEOTIDE SEQUENCE [LARGE SCALE GENOMIC DNA]</scope>
    <source>
        <strain evidence="13">1485E</strain>
    </source>
</reference>
<dbReference type="Pfam" id="PF00999">
    <property type="entry name" value="Na_H_Exchanger"/>
    <property type="match status" value="1"/>
</dbReference>
<evidence type="ECO:0000256" key="2">
    <source>
        <dbReference type="ARBA" id="ARBA00022448"/>
    </source>
</evidence>
<feature type="transmembrane region" description="Helical" evidence="10">
    <location>
        <begin position="352"/>
        <end position="371"/>
    </location>
</feature>
<evidence type="ECO:0000313" key="12">
    <source>
        <dbReference type="EMBL" id="AII14939.1"/>
    </source>
</evidence>
<keyword evidence="8" id="KW-0406">Ion transport</keyword>
<keyword evidence="4" id="KW-0633">Potassium transport</keyword>
<dbReference type="PANTHER" id="PTHR46157">
    <property type="entry name" value="K(+) EFFLUX ANTIPORTER 3, CHLOROPLASTIC"/>
    <property type="match status" value="1"/>
</dbReference>